<keyword evidence="5" id="KW-1185">Reference proteome</keyword>
<dbReference type="Pfam" id="PF00583">
    <property type="entry name" value="Acetyltransf_1"/>
    <property type="match status" value="1"/>
</dbReference>
<dbReference type="PANTHER" id="PTHR43877:SF2">
    <property type="entry name" value="AMINOALKYLPHOSPHONATE N-ACETYLTRANSFERASE-RELATED"/>
    <property type="match status" value="1"/>
</dbReference>
<dbReference type="PANTHER" id="PTHR43877">
    <property type="entry name" value="AMINOALKYLPHOSPHONATE N-ACETYLTRANSFERASE-RELATED-RELATED"/>
    <property type="match status" value="1"/>
</dbReference>
<dbReference type="PROSITE" id="PS51186">
    <property type="entry name" value="GNAT"/>
    <property type="match status" value="1"/>
</dbReference>
<evidence type="ECO:0000313" key="4">
    <source>
        <dbReference type="EMBL" id="MBB6672796.1"/>
    </source>
</evidence>
<dbReference type="EMBL" id="JACJVP010000030">
    <property type="protein sequence ID" value="MBB6672796.1"/>
    <property type="molecule type" value="Genomic_DNA"/>
</dbReference>
<dbReference type="SUPFAM" id="SSF55729">
    <property type="entry name" value="Acyl-CoA N-acyltransferases (Nat)"/>
    <property type="match status" value="1"/>
</dbReference>
<dbReference type="InterPro" id="IPR000182">
    <property type="entry name" value="GNAT_dom"/>
</dbReference>
<gene>
    <name evidence="4" type="ORF">H7C19_19115</name>
</gene>
<dbReference type="Proteomes" id="UP000547209">
    <property type="component" value="Unassembled WGS sequence"/>
</dbReference>
<evidence type="ECO:0000256" key="1">
    <source>
        <dbReference type="ARBA" id="ARBA00022679"/>
    </source>
</evidence>
<evidence type="ECO:0000259" key="3">
    <source>
        <dbReference type="PROSITE" id="PS51186"/>
    </source>
</evidence>
<keyword evidence="2" id="KW-0012">Acyltransferase</keyword>
<evidence type="ECO:0000313" key="5">
    <source>
        <dbReference type="Proteomes" id="UP000547209"/>
    </source>
</evidence>
<keyword evidence="1 4" id="KW-0808">Transferase</keyword>
<sequence>MRYEIRSAVDEELPVVHRIMREAFGEYRERLNPPPSALKEEVEDIRRKLAGRGGALLVWLGDEPVGSAQYYFSERYMYIGRVSILERARRRGIGSGTMAYLERLAIRQGYSETRIEVRASLLGNVALYRKLGYAIVRRRTYPDGKDGWFVMRKKLSGRTGMAEEVRHDESAGA</sequence>
<organism evidence="4 5">
    <name type="scientific">Cohnella nanjingensis</name>
    <dbReference type="NCBI Taxonomy" id="1387779"/>
    <lineage>
        <taxon>Bacteria</taxon>
        <taxon>Bacillati</taxon>
        <taxon>Bacillota</taxon>
        <taxon>Bacilli</taxon>
        <taxon>Bacillales</taxon>
        <taxon>Paenibacillaceae</taxon>
        <taxon>Cohnella</taxon>
    </lineage>
</organism>
<proteinExistence type="predicted"/>
<dbReference type="CDD" id="cd04301">
    <property type="entry name" value="NAT_SF"/>
    <property type="match status" value="1"/>
</dbReference>
<protein>
    <submittedName>
        <fullName evidence="4">GNAT family N-acetyltransferase</fullName>
    </submittedName>
</protein>
<comment type="caution">
    <text evidence="4">The sequence shown here is derived from an EMBL/GenBank/DDBJ whole genome shotgun (WGS) entry which is preliminary data.</text>
</comment>
<accession>A0A7X0RUM3</accession>
<dbReference type="AlphaFoldDB" id="A0A7X0RUM3"/>
<dbReference type="GO" id="GO:0016747">
    <property type="term" value="F:acyltransferase activity, transferring groups other than amino-acyl groups"/>
    <property type="evidence" value="ECO:0007669"/>
    <property type="project" value="InterPro"/>
</dbReference>
<dbReference type="InterPro" id="IPR050832">
    <property type="entry name" value="Bact_Acetyltransf"/>
</dbReference>
<evidence type="ECO:0000256" key="2">
    <source>
        <dbReference type="ARBA" id="ARBA00023315"/>
    </source>
</evidence>
<dbReference type="InterPro" id="IPR016181">
    <property type="entry name" value="Acyl_CoA_acyltransferase"/>
</dbReference>
<dbReference type="RefSeq" id="WP_185670645.1">
    <property type="nucleotide sequence ID" value="NZ_JACJVP010000030.1"/>
</dbReference>
<feature type="domain" description="N-acetyltransferase" evidence="3">
    <location>
        <begin position="3"/>
        <end position="156"/>
    </location>
</feature>
<reference evidence="4 5" key="1">
    <citation type="submission" date="2020-08" db="EMBL/GenBank/DDBJ databases">
        <title>Cohnella phylogeny.</title>
        <authorList>
            <person name="Dunlap C."/>
        </authorList>
    </citation>
    <scope>NUCLEOTIDE SEQUENCE [LARGE SCALE GENOMIC DNA]</scope>
    <source>
        <strain evidence="4 5">DSM 28246</strain>
    </source>
</reference>
<dbReference type="Gene3D" id="3.40.630.30">
    <property type="match status" value="1"/>
</dbReference>
<name>A0A7X0RUM3_9BACL</name>